<evidence type="ECO:0000256" key="4">
    <source>
        <dbReference type="ARBA" id="ARBA00022475"/>
    </source>
</evidence>
<dbReference type="FunFam" id="1.10.287.130:FF:000002">
    <property type="entry name" value="Two-component osmosensing histidine kinase"/>
    <property type="match status" value="1"/>
</dbReference>
<dbReference type="InterPro" id="IPR036890">
    <property type="entry name" value="HATPase_C_sf"/>
</dbReference>
<evidence type="ECO:0000256" key="6">
    <source>
        <dbReference type="ARBA" id="ARBA00022679"/>
    </source>
</evidence>
<evidence type="ECO:0000256" key="8">
    <source>
        <dbReference type="ARBA" id="ARBA00022741"/>
    </source>
</evidence>
<dbReference type="CDD" id="cd00082">
    <property type="entry name" value="HisKA"/>
    <property type="match status" value="1"/>
</dbReference>
<evidence type="ECO:0000256" key="2">
    <source>
        <dbReference type="ARBA" id="ARBA00004651"/>
    </source>
</evidence>
<keyword evidence="4" id="KW-1003">Cell membrane</keyword>
<dbReference type="Proteomes" id="UP000179786">
    <property type="component" value="Unassembled WGS sequence"/>
</dbReference>
<name>A0A1S1N117_9GAMM</name>
<dbReference type="SMART" id="SM00387">
    <property type="entry name" value="HATPase_c"/>
    <property type="match status" value="1"/>
</dbReference>
<keyword evidence="13 19" id="KW-0472">Membrane</keyword>
<keyword evidence="18" id="KW-0175">Coiled coil</keyword>
<dbReference type="CDD" id="cd16922">
    <property type="entry name" value="HATPase_EvgS-ArcB-TorS-like"/>
    <property type="match status" value="1"/>
</dbReference>
<dbReference type="SMART" id="SM00448">
    <property type="entry name" value="REC"/>
    <property type="match status" value="1"/>
</dbReference>
<feature type="domain" description="Histidine kinase" evidence="20">
    <location>
        <begin position="989"/>
        <end position="1213"/>
    </location>
</feature>
<dbReference type="PROSITE" id="PS50894">
    <property type="entry name" value="HPT"/>
    <property type="match status" value="1"/>
</dbReference>
<evidence type="ECO:0000256" key="16">
    <source>
        <dbReference type="PROSITE-ProRule" id="PRU00110"/>
    </source>
</evidence>
<dbReference type="STRING" id="1859457.BET10_03460"/>
<organism evidence="23 24">
    <name type="scientific">Pseudoalteromonas amylolytica</name>
    <dbReference type="NCBI Taxonomy" id="1859457"/>
    <lineage>
        <taxon>Bacteria</taxon>
        <taxon>Pseudomonadati</taxon>
        <taxon>Pseudomonadota</taxon>
        <taxon>Gammaproteobacteria</taxon>
        <taxon>Alteromonadales</taxon>
        <taxon>Pseudoalteromonadaceae</taxon>
        <taxon>Pseudoalteromonas</taxon>
    </lineage>
</organism>
<dbReference type="SUPFAM" id="SSF52172">
    <property type="entry name" value="CheY-like"/>
    <property type="match status" value="1"/>
</dbReference>
<gene>
    <name evidence="23" type="ORF">BET10_03460</name>
</gene>
<proteinExistence type="predicted"/>
<feature type="domain" description="HPt" evidence="22">
    <location>
        <begin position="1527"/>
        <end position="1626"/>
    </location>
</feature>
<dbReference type="SUPFAM" id="SSF47226">
    <property type="entry name" value="Histidine-containing phosphotransfer domain, HPT domain"/>
    <property type="match status" value="1"/>
</dbReference>
<evidence type="ECO:0000256" key="10">
    <source>
        <dbReference type="ARBA" id="ARBA00022840"/>
    </source>
</evidence>
<dbReference type="InterPro" id="IPR004358">
    <property type="entry name" value="Sig_transdc_His_kin-like_C"/>
</dbReference>
<dbReference type="PANTHER" id="PTHR45339">
    <property type="entry name" value="HYBRID SIGNAL TRANSDUCTION HISTIDINE KINASE J"/>
    <property type="match status" value="1"/>
</dbReference>
<dbReference type="CDD" id="cd00088">
    <property type="entry name" value="HPT"/>
    <property type="match status" value="1"/>
</dbReference>
<dbReference type="InterPro" id="IPR008207">
    <property type="entry name" value="Sig_transdc_His_kin_Hpt_dom"/>
</dbReference>
<evidence type="ECO:0000256" key="19">
    <source>
        <dbReference type="SAM" id="Phobius"/>
    </source>
</evidence>
<comment type="subunit">
    <text evidence="14">At low DSF concentrations, interacts with RpfF.</text>
</comment>
<feature type="domain" description="Response regulatory" evidence="21">
    <location>
        <begin position="1374"/>
        <end position="1494"/>
    </location>
</feature>
<accession>A0A1S1N117</accession>
<evidence type="ECO:0000256" key="5">
    <source>
        <dbReference type="ARBA" id="ARBA00022553"/>
    </source>
</evidence>
<dbReference type="EC" id="2.7.13.3" evidence="3"/>
<evidence type="ECO:0000256" key="14">
    <source>
        <dbReference type="ARBA" id="ARBA00064003"/>
    </source>
</evidence>
<dbReference type="PROSITE" id="PS50109">
    <property type="entry name" value="HIS_KIN"/>
    <property type="match status" value="1"/>
</dbReference>
<dbReference type="InterPro" id="IPR001789">
    <property type="entry name" value="Sig_transdc_resp-reg_receiver"/>
</dbReference>
<comment type="subcellular location">
    <subcellularLocation>
        <location evidence="2">Cell membrane</location>
        <topology evidence="2">Multi-pass membrane protein</topology>
    </subcellularLocation>
</comment>
<dbReference type="InterPro" id="IPR011006">
    <property type="entry name" value="CheY-like_superfamily"/>
</dbReference>
<dbReference type="CDD" id="cd17546">
    <property type="entry name" value="REC_hyHK_CKI1_RcsC-like"/>
    <property type="match status" value="1"/>
</dbReference>
<dbReference type="GO" id="GO:0000155">
    <property type="term" value="F:phosphorelay sensor kinase activity"/>
    <property type="evidence" value="ECO:0007669"/>
    <property type="project" value="InterPro"/>
</dbReference>
<evidence type="ECO:0000313" key="24">
    <source>
        <dbReference type="Proteomes" id="UP000179786"/>
    </source>
</evidence>
<dbReference type="Gene3D" id="3.30.565.10">
    <property type="entry name" value="Histidine kinase-like ATPase, C-terminal domain"/>
    <property type="match status" value="1"/>
</dbReference>
<feature type="modified residue" description="4-aspartylphosphate" evidence="17">
    <location>
        <position position="1423"/>
    </location>
</feature>
<evidence type="ECO:0000256" key="13">
    <source>
        <dbReference type="ARBA" id="ARBA00023136"/>
    </source>
</evidence>
<evidence type="ECO:0000256" key="17">
    <source>
        <dbReference type="PROSITE-ProRule" id="PRU00169"/>
    </source>
</evidence>
<evidence type="ECO:0000256" key="11">
    <source>
        <dbReference type="ARBA" id="ARBA00022989"/>
    </source>
</evidence>
<evidence type="ECO:0000256" key="18">
    <source>
        <dbReference type="SAM" id="Coils"/>
    </source>
</evidence>
<dbReference type="SMART" id="SM00388">
    <property type="entry name" value="HisKA"/>
    <property type="match status" value="1"/>
</dbReference>
<dbReference type="GO" id="GO:0005524">
    <property type="term" value="F:ATP binding"/>
    <property type="evidence" value="ECO:0007669"/>
    <property type="project" value="UniProtKB-KW"/>
</dbReference>
<dbReference type="Pfam" id="PF01627">
    <property type="entry name" value="Hpt"/>
    <property type="match status" value="1"/>
</dbReference>
<dbReference type="InterPro" id="IPR036097">
    <property type="entry name" value="HisK_dim/P_sf"/>
</dbReference>
<keyword evidence="8" id="KW-0547">Nucleotide-binding</keyword>
<protein>
    <recommendedName>
        <fullName evidence="15">Sensory/regulatory protein RpfC</fullName>
        <ecNumber evidence="3">2.7.13.3</ecNumber>
    </recommendedName>
</protein>
<evidence type="ECO:0000256" key="12">
    <source>
        <dbReference type="ARBA" id="ARBA00023012"/>
    </source>
</evidence>
<dbReference type="InterPro" id="IPR036641">
    <property type="entry name" value="HPT_dom_sf"/>
</dbReference>
<feature type="modified residue" description="Phosphohistidine" evidence="16">
    <location>
        <position position="1568"/>
    </location>
</feature>
<dbReference type="SUPFAM" id="SSF55874">
    <property type="entry name" value="ATPase domain of HSP90 chaperone/DNA topoisomerase II/histidine kinase"/>
    <property type="match status" value="1"/>
</dbReference>
<sequence>MFDSNLLTLFYSSLLNWLCSTPMLKKIKKLLCFIALFGCFLTLDHLLSLYDEAKLAHIAHTQVVFSSEQQLLVGQLVFSLQRERGTSLIFYAQKDLSRFEVLNQYKKDTDQRLTQATHYFSEQKVTTHLQGPITALNSAPKMLAKLRAQALNKEITERELFQRYTKLIDSLLSTQLTILQSGINATKDTKSSDFSGYLNLLYSIEYAGKLRANVGRYLNAPHQKSATKIANILYLHANHNHLLQTVSTNEKLRNAILALLNTTEKGLIDGIIERFQTTGNAKLETSNWWLISTDYINQLIELSDSIAQQHLHSATQNKASSQHHLVLLTFAIATLALLITVILYKAWGIMMSHKDGQNLPLSYWQLALIFVTFILVILVTHRFSQRILNDDLNTQLAGELRSNAIHTLQSAKEVWYKPVKIRLTEAQAYLSKVSDNELNNNTTLQTYLSANNLAIYDLSKQAWLINGSDSLDVAKQQAESKLQLAKQGKIVSTTVLLNDTLSAHFTTTAVSQNGTRPYLIWYSQSDFTSLKTLLKSPFLSSDSTSFYFDKRHIVTSFHEYTSLWFEKNFSNNHTSLTQLGTQMLQPYDNFIGKSVLGVFAWDNELGIGIGSERKISAINSLVDNVQNEFTIQLVMLLLLSSGALFAAFRVQNRAIEKLSQSEQQLEKDKIQLNIAQQIANMGSWEWQFGQRDVLISNELANMLNPSIDVQTCSLRSLLRFLTAHSRKALFQELKKHHELQPIKMQLTTQNLIDITHIGLAANWQVVHSPQENGRSHTTNTLVGIVKNVTRMVKEQHHQQQQQVALRAAREAALRKMEEAELQRKALESSLAKNKKTEKLLQETIDSIPAFILLLDSKAKIKLVNQYGFKSQHTDQLHAGLFLNTLFRVGDSCLDAINSLPLKQKRPLLDAVNAAQYQDNYVKELECEYNVDGITLWYEVIITTLETDNDKAILLYQHDITQRKKNSTLLEEAKAKAELASDAKSRFLATMSHEIRTPMNGVVGMLDLLHQSPLSQEQNHLTSVAKNSALMLLRIINDILDFSKIEAGKMAIDKVAFNWRNLVKEIAELLSHQVKEKNLQLYFMFDPELSYWQLGDPIRIRQILLNLIGNAIKFTKTTSSKIGVIEIQVGRISDKQNQLQISVKDNGKGMTDEQQTRLFQPFTQADSTIHQQFGGTGLGLSITQKLVAMMQGHIKCQSQENVGSTFSVELPYQSHEVNQDASEIEIRFNNTKVYILGDDDVFEQDLRANLIAHGAECQIDSWVNVNNSKINSLDVNYIIVTLERYQQIVTSDYQFQPKHDNTVYIILVGDNFTIPLPKESCFEPIFYNPYYSFKIIEQLAVREGIISPEVKLEPVATLNQLELPSIEQAQFNNQLILIIEDNAYNQEVFRRQLSLLGYQCMIAEHGAMALEFLESYSFALIITDCHMPVMDGYTFTREFRQLEKQNQLTKETPIIAATANALSGERNKCLQAGMSDYISKPIELTKLKQIIHKWMSCVASSTEPEHIINHHDDTQHNKLIDFGQLSEFVGDDKSTQHQFLESFMSDSSALMKSLAEQLSDISQVQSFAHQLKSSAKAVGAAKLAKSYHELEAAAKDKSQDRIDSLFPQCISLFNAVCSEITSILNSSD</sequence>
<evidence type="ECO:0000259" key="22">
    <source>
        <dbReference type="PROSITE" id="PS50894"/>
    </source>
</evidence>
<evidence type="ECO:0000259" key="20">
    <source>
        <dbReference type="PROSITE" id="PS50109"/>
    </source>
</evidence>
<evidence type="ECO:0000256" key="1">
    <source>
        <dbReference type="ARBA" id="ARBA00000085"/>
    </source>
</evidence>
<dbReference type="PANTHER" id="PTHR45339:SF1">
    <property type="entry name" value="HYBRID SIGNAL TRANSDUCTION HISTIDINE KINASE J"/>
    <property type="match status" value="1"/>
</dbReference>
<evidence type="ECO:0000256" key="3">
    <source>
        <dbReference type="ARBA" id="ARBA00012438"/>
    </source>
</evidence>
<dbReference type="Gene3D" id="3.30.450.20">
    <property type="entry name" value="PAS domain"/>
    <property type="match status" value="2"/>
</dbReference>
<evidence type="ECO:0000256" key="9">
    <source>
        <dbReference type="ARBA" id="ARBA00022777"/>
    </source>
</evidence>
<keyword evidence="9" id="KW-0418">Kinase</keyword>
<keyword evidence="5 17" id="KW-0597">Phosphoprotein</keyword>
<dbReference type="GO" id="GO:0005886">
    <property type="term" value="C:plasma membrane"/>
    <property type="evidence" value="ECO:0007669"/>
    <property type="project" value="UniProtKB-SubCell"/>
</dbReference>
<dbReference type="Pfam" id="PF00512">
    <property type="entry name" value="HisKA"/>
    <property type="match status" value="1"/>
</dbReference>
<keyword evidence="10" id="KW-0067">ATP-binding</keyword>
<dbReference type="Pfam" id="PF00072">
    <property type="entry name" value="Response_reg"/>
    <property type="match status" value="1"/>
</dbReference>
<comment type="caution">
    <text evidence="23">The sequence shown here is derived from an EMBL/GenBank/DDBJ whole genome shotgun (WGS) entry which is preliminary data.</text>
</comment>
<keyword evidence="24" id="KW-1185">Reference proteome</keyword>
<keyword evidence="12" id="KW-0902">Two-component regulatory system</keyword>
<dbReference type="InterPro" id="IPR005467">
    <property type="entry name" value="His_kinase_dom"/>
</dbReference>
<evidence type="ECO:0000259" key="21">
    <source>
        <dbReference type="PROSITE" id="PS50110"/>
    </source>
</evidence>
<keyword evidence="7 19" id="KW-0812">Transmembrane</keyword>
<keyword evidence="11 19" id="KW-1133">Transmembrane helix</keyword>
<dbReference type="PROSITE" id="PS50110">
    <property type="entry name" value="RESPONSE_REGULATORY"/>
    <property type="match status" value="1"/>
</dbReference>
<dbReference type="PRINTS" id="PR00344">
    <property type="entry name" value="BCTRLSENSOR"/>
</dbReference>
<feature type="transmembrane region" description="Helical" evidence="19">
    <location>
        <begin position="359"/>
        <end position="379"/>
    </location>
</feature>
<dbReference type="Gene3D" id="1.20.120.160">
    <property type="entry name" value="HPT domain"/>
    <property type="match status" value="1"/>
</dbReference>
<dbReference type="Pfam" id="PF02518">
    <property type="entry name" value="HATPase_c"/>
    <property type="match status" value="1"/>
</dbReference>
<reference evidence="23 24" key="1">
    <citation type="submission" date="2016-09" db="EMBL/GenBank/DDBJ databases">
        <title>Pseudoalteromonas amylolytica sp. nov., isolated from the surface seawater.</title>
        <authorList>
            <person name="Wu Y.-H."/>
            <person name="Cheng H."/>
            <person name="Jin X.-B."/>
            <person name="Wang C.-S."/>
            <person name="Xu X.-W."/>
        </authorList>
    </citation>
    <scope>NUCLEOTIDE SEQUENCE [LARGE SCALE GENOMIC DNA]</scope>
    <source>
        <strain evidence="23 24">JW1</strain>
    </source>
</reference>
<feature type="coiled-coil region" evidence="18">
    <location>
        <begin position="802"/>
        <end position="836"/>
    </location>
</feature>
<dbReference type="Gene3D" id="3.40.50.2300">
    <property type="match status" value="1"/>
</dbReference>
<comment type="catalytic activity">
    <reaction evidence="1">
        <text>ATP + protein L-histidine = ADP + protein N-phospho-L-histidine.</text>
        <dbReference type="EC" id="2.7.13.3"/>
    </reaction>
</comment>
<dbReference type="FunFam" id="3.30.565.10:FF:000010">
    <property type="entry name" value="Sensor histidine kinase RcsC"/>
    <property type="match status" value="1"/>
</dbReference>
<keyword evidence="6" id="KW-0808">Transferase</keyword>
<feature type="transmembrane region" description="Helical" evidence="19">
    <location>
        <begin position="325"/>
        <end position="347"/>
    </location>
</feature>
<dbReference type="InterPro" id="IPR013587">
    <property type="entry name" value="Nitrate/nitrite_sensing"/>
</dbReference>
<dbReference type="InterPro" id="IPR003661">
    <property type="entry name" value="HisK_dim/P_dom"/>
</dbReference>
<evidence type="ECO:0000313" key="23">
    <source>
        <dbReference type="EMBL" id="OHU93075.1"/>
    </source>
</evidence>
<dbReference type="EMBL" id="MKJU01000005">
    <property type="protein sequence ID" value="OHU93075.1"/>
    <property type="molecule type" value="Genomic_DNA"/>
</dbReference>
<dbReference type="Gene3D" id="1.10.287.130">
    <property type="match status" value="1"/>
</dbReference>
<dbReference type="SUPFAM" id="SSF47384">
    <property type="entry name" value="Homodimeric domain of signal transducing histidine kinase"/>
    <property type="match status" value="1"/>
</dbReference>
<dbReference type="InterPro" id="IPR003594">
    <property type="entry name" value="HATPase_dom"/>
</dbReference>
<evidence type="ECO:0000256" key="15">
    <source>
        <dbReference type="ARBA" id="ARBA00068150"/>
    </source>
</evidence>
<evidence type="ECO:0000256" key="7">
    <source>
        <dbReference type="ARBA" id="ARBA00022692"/>
    </source>
</evidence>
<dbReference type="Pfam" id="PF08376">
    <property type="entry name" value="NIT"/>
    <property type="match status" value="1"/>
</dbReference>